<protein>
    <recommendedName>
        <fullName evidence="4">FUSC family protein</fullName>
    </recommendedName>
</protein>
<sequence length="95" mass="10891">MTYICRKPTNQSYKMNYSALNDETLLLTYRKEKTNTIMNAVLIGVSLGIVIFGAVKNGITFFTLFPLLFVYLLTRSSKNKKLLEAELKARNLSYK</sequence>
<proteinExistence type="predicted"/>
<keyword evidence="1" id="KW-0472">Membrane</keyword>
<keyword evidence="1" id="KW-0812">Transmembrane</keyword>
<gene>
    <name evidence="2" type="ORF">GCM10023092_17760</name>
</gene>
<feature type="transmembrane region" description="Helical" evidence="1">
    <location>
        <begin position="58"/>
        <end position="74"/>
    </location>
</feature>
<keyword evidence="3" id="KW-1185">Reference proteome</keyword>
<evidence type="ECO:0008006" key="4">
    <source>
        <dbReference type="Google" id="ProtNLM"/>
    </source>
</evidence>
<evidence type="ECO:0000313" key="2">
    <source>
        <dbReference type="EMBL" id="GAA4454947.1"/>
    </source>
</evidence>
<evidence type="ECO:0000313" key="3">
    <source>
        <dbReference type="Proteomes" id="UP001501410"/>
    </source>
</evidence>
<dbReference type="Proteomes" id="UP001501410">
    <property type="component" value="Unassembled WGS sequence"/>
</dbReference>
<accession>A0ABP8MRL1</accession>
<evidence type="ECO:0000256" key="1">
    <source>
        <dbReference type="SAM" id="Phobius"/>
    </source>
</evidence>
<feature type="transmembrane region" description="Helical" evidence="1">
    <location>
        <begin position="36"/>
        <end position="52"/>
    </location>
</feature>
<name>A0ABP8MRL1_9BACT</name>
<dbReference type="RefSeq" id="WP_344825611.1">
    <property type="nucleotide sequence ID" value="NZ_BAABEZ010000022.1"/>
</dbReference>
<keyword evidence="1" id="KW-1133">Transmembrane helix</keyword>
<reference evidence="3" key="1">
    <citation type="journal article" date="2019" name="Int. J. Syst. Evol. Microbiol.">
        <title>The Global Catalogue of Microorganisms (GCM) 10K type strain sequencing project: providing services to taxonomists for standard genome sequencing and annotation.</title>
        <authorList>
            <consortium name="The Broad Institute Genomics Platform"/>
            <consortium name="The Broad Institute Genome Sequencing Center for Infectious Disease"/>
            <person name="Wu L."/>
            <person name="Ma J."/>
        </authorList>
    </citation>
    <scope>NUCLEOTIDE SEQUENCE [LARGE SCALE GENOMIC DNA]</scope>
    <source>
        <strain evidence="3">JCM 31921</strain>
    </source>
</reference>
<organism evidence="2 3">
    <name type="scientific">Rurimicrobium arvi</name>
    <dbReference type="NCBI Taxonomy" id="2049916"/>
    <lineage>
        <taxon>Bacteria</taxon>
        <taxon>Pseudomonadati</taxon>
        <taxon>Bacteroidota</taxon>
        <taxon>Chitinophagia</taxon>
        <taxon>Chitinophagales</taxon>
        <taxon>Chitinophagaceae</taxon>
        <taxon>Rurimicrobium</taxon>
    </lineage>
</organism>
<dbReference type="EMBL" id="BAABEZ010000022">
    <property type="protein sequence ID" value="GAA4454947.1"/>
    <property type="molecule type" value="Genomic_DNA"/>
</dbReference>
<comment type="caution">
    <text evidence="2">The sequence shown here is derived from an EMBL/GenBank/DDBJ whole genome shotgun (WGS) entry which is preliminary data.</text>
</comment>